<dbReference type="InterPro" id="IPR000719">
    <property type="entry name" value="Prot_kinase_dom"/>
</dbReference>
<comment type="similarity">
    <text evidence="7">Belongs to the protein kinase superfamily.</text>
</comment>
<evidence type="ECO:0000256" key="3">
    <source>
        <dbReference type="ARBA" id="ARBA00022741"/>
    </source>
</evidence>
<accession>A0A8X8YFU3</accession>
<keyword evidence="3 6" id="KW-0547">Nucleotide-binding</keyword>
<dbReference type="Pfam" id="PF07714">
    <property type="entry name" value="PK_Tyr_Ser-Thr"/>
    <property type="match status" value="1"/>
</dbReference>
<dbReference type="Gene3D" id="1.10.510.10">
    <property type="entry name" value="Transferase(Phosphotransferase) domain 1"/>
    <property type="match status" value="1"/>
</dbReference>
<sequence>MPCNRRRSRSTPPADTTTGFRRAPWCTTRRGIVEERLIAGGFDAVEGGPRHGGLELRARGDVHAPAGDPRRLEAAAEAEVDAGDVLPGERLVGVPARLGGVERGVEGAGEAKVVSEDEAEALQDVLALETSVEIRAFGDRSQTPQKFEVERASGGNGYLIGKGGYAEVYRGRLRGGQLVAIKRLTKGGMEERIADFLTELGIMGHLNHPNTDKLVGYGVEGGVYLVLDICMNLEYTFRLFCHETDPRENVEWSTRYKVALGTAKGLLYLHEGCQRRIIHRDIKAANILLTEDFEHLKL</sequence>
<proteinExistence type="inferred from homology"/>
<dbReference type="PANTHER" id="PTHR47987:SF12">
    <property type="entry name" value="PROTEIN KINASE FAMILY PROTEIN"/>
    <property type="match status" value="1"/>
</dbReference>
<name>A0A8X8YFU3_SALSN</name>
<evidence type="ECO:0000313" key="11">
    <source>
        <dbReference type="Proteomes" id="UP000298416"/>
    </source>
</evidence>
<dbReference type="Gene3D" id="3.30.200.20">
    <property type="entry name" value="Phosphorylase Kinase, domain 1"/>
    <property type="match status" value="1"/>
</dbReference>
<keyword evidence="2" id="KW-0808">Transferase</keyword>
<evidence type="ECO:0000256" key="8">
    <source>
        <dbReference type="SAM" id="MobiDB-lite"/>
    </source>
</evidence>
<evidence type="ECO:0000256" key="2">
    <source>
        <dbReference type="ARBA" id="ARBA00022679"/>
    </source>
</evidence>
<dbReference type="GO" id="GO:0005524">
    <property type="term" value="F:ATP binding"/>
    <property type="evidence" value="ECO:0007669"/>
    <property type="project" value="UniProtKB-UniRule"/>
</dbReference>
<dbReference type="InterPro" id="IPR001245">
    <property type="entry name" value="Ser-Thr/Tyr_kinase_cat_dom"/>
</dbReference>
<reference evidence="10" key="2">
    <citation type="submission" date="2020-08" db="EMBL/GenBank/DDBJ databases">
        <title>Plant Genome Project.</title>
        <authorList>
            <person name="Zhang R.-G."/>
        </authorList>
    </citation>
    <scope>NUCLEOTIDE SEQUENCE</scope>
    <source>
        <strain evidence="10">Huo1</strain>
        <tissue evidence="10">Leaf</tissue>
    </source>
</reference>
<dbReference type="InterPro" id="IPR017441">
    <property type="entry name" value="Protein_kinase_ATP_BS"/>
</dbReference>
<feature type="compositionally biased region" description="Polar residues" evidence="8">
    <location>
        <begin position="10"/>
        <end position="19"/>
    </location>
</feature>
<reference evidence="10" key="1">
    <citation type="submission" date="2018-01" db="EMBL/GenBank/DDBJ databases">
        <authorList>
            <person name="Mao J.F."/>
        </authorList>
    </citation>
    <scope>NUCLEOTIDE SEQUENCE</scope>
    <source>
        <strain evidence="10">Huo1</strain>
        <tissue evidence="10">Leaf</tissue>
    </source>
</reference>
<dbReference type="GO" id="GO:0004713">
    <property type="term" value="F:protein tyrosine kinase activity"/>
    <property type="evidence" value="ECO:0007669"/>
    <property type="project" value="InterPro"/>
</dbReference>
<keyword evidence="4" id="KW-0418">Kinase</keyword>
<dbReference type="PROSITE" id="PS00108">
    <property type="entry name" value="PROTEIN_KINASE_ST"/>
    <property type="match status" value="1"/>
</dbReference>
<dbReference type="PANTHER" id="PTHR47987">
    <property type="entry name" value="OS08G0249100 PROTEIN"/>
    <property type="match status" value="1"/>
</dbReference>
<dbReference type="PROSITE" id="PS50011">
    <property type="entry name" value="PROTEIN_KINASE_DOM"/>
    <property type="match status" value="1"/>
</dbReference>
<comment type="caution">
    <text evidence="10">The sequence shown here is derived from an EMBL/GenBank/DDBJ whole genome shotgun (WGS) entry which is preliminary data.</text>
</comment>
<evidence type="ECO:0000259" key="9">
    <source>
        <dbReference type="PROSITE" id="PS50011"/>
    </source>
</evidence>
<dbReference type="SMART" id="SM00219">
    <property type="entry name" value="TyrKc"/>
    <property type="match status" value="1"/>
</dbReference>
<keyword evidence="1 7" id="KW-0723">Serine/threonine-protein kinase</keyword>
<feature type="domain" description="Protein kinase" evidence="9">
    <location>
        <begin position="154"/>
        <end position="298"/>
    </location>
</feature>
<evidence type="ECO:0000256" key="7">
    <source>
        <dbReference type="RuleBase" id="RU000304"/>
    </source>
</evidence>
<keyword evidence="5 6" id="KW-0067">ATP-binding</keyword>
<dbReference type="InterPro" id="IPR046958">
    <property type="entry name" value="RBK1/2/STUNTED"/>
</dbReference>
<evidence type="ECO:0000256" key="5">
    <source>
        <dbReference type="ARBA" id="ARBA00022840"/>
    </source>
</evidence>
<evidence type="ECO:0000256" key="4">
    <source>
        <dbReference type="ARBA" id="ARBA00022777"/>
    </source>
</evidence>
<dbReference type="InterPro" id="IPR020635">
    <property type="entry name" value="Tyr_kinase_cat_dom"/>
</dbReference>
<evidence type="ECO:0000313" key="10">
    <source>
        <dbReference type="EMBL" id="KAG6431888.1"/>
    </source>
</evidence>
<dbReference type="GO" id="GO:0004674">
    <property type="term" value="F:protein serine/threonine kinase activity"/>
    <property type="evidence" value="ECO:0007669"/>
    <property type="project" value="UniProtKB-KW"/>
</dbReference>
<keyword evidence="11" id="KW-1185">Reference proteome</keyword>
<dbReference type="InterPro" id="IPR011009">
    <property type="entry name" value="Kinase-like_dom_sf"/>
</dbReference>
<evidence type="ECO:0000256" key="6">
    <source>
        <dbReference type="PROSITE-ProRule" id="PRU10141"/>
    </source>
</evidence>
<dbReference type="EMBL" id="PNBA02000002">
    <property type="protein sequence ID" value="KAG6431888.1"/>
    <property type="molecule type" value="Genomic_DNA"/>
</dbReference>
<feature type="binding site" evidence="6">
    <location>
        <position position="182"/>
    </location>
    <ligand>
        <name>ATP</name>
        <dbReference type="ChEBI" id="CHEBI:30616"/>
    </ligand>
</feature>
<organism evidence="10">
    <name type="scientific">Salvia splendens</name>
    <name type="common">Scarlet sage</name>
    <dbReference type="NCBI Taxonomy" id="180675"/>
    <lineage>
        <taxon>Eukaryota</taxon>
        <taxon>Viridiplantae</taxon>
        <taxon>Streptophyta</taxon>
        <taxon>Embryophyta</taxon>
        <taxon>Tracheophyta</taxon>
        <taxon>Spermatophyta</taxon>
        <taxon>Magnoliopsida</taxon>
        <taxon>eudicotyledons</taxon>
        <taxon>Gunneridae</taxon>
        <taxon>Pentapetalae</taxon>
        <taxon>asterids</taxon>
        <taxon>lamiids</taxon>
        <taxon>Lamiales</taxon>
        <taxon>Lamiaceae</taxon>
        <taxon>Nepetoideae</taxon>
        <taxon>Mentheae</taxon>
        <taxon>Salviinae</taxon>
        <taxon>Salvia</taxon>
        <taxon>Salvia subgen. Calosphace</taxon>
        <taxon>core Calosphace</taxon>
    </lineage>
</organism>
<dbReference type="AlphaFoldDB" id="A0A8X8YFU3"/>
<protein>
    <recommendedName>
        <fullName evidence="9">Protein kinase domain-containing protein</fullName>
    </recommendedName>
</protein>
<gene>
    <name evidence="10" type="ORF">SASPL_103459</name>
</gene>
<evidence type="ECO:0000256" key="1">
    <source>
        <dbReference type="ARBA" id="ARBA00022527"/>
    </source>
</evidence>
<dbReference type="InterPro" id="IPR008271">
    <property type="entry name" value="Ser/Thr_kinase_AS"/>
</dbReference>
<feature type="region of interest" description="Disordered" evidence="8">
    <location>
        <begin position="1"/>
        <end position="21"/>
    </location>
</feature>
<dbReference type="SUPFAM" id="SSF56112">
    <property type="entry name" value="Protein kinase-like (PK-like)"/>
    <property type="match status" value="1"/>
</dbReference>
<dbReference type="PROSITE" id="PS00107">
    <property type="entry name" value="PROTEIN_KINASE_ATP"/>
    <property type="match status" value="1"/>
</dbReference>
<dbReference type="Proteomes" id="UP000298416">
    <property type="component" value="Unassembled WGS sequence"/>
</dbReference>